<dbReference type="AlphaFoldDB" id="A0A316I0J3"/>
<proteinExistence type="predicted"/>
<accession>A0A316I0J3</accession>
<reference evidence="1 2" key="1">
    <citation type="submission" date="2018-05" db="EMBL/GenBank/DDBJ databases">
        <title>Genomic Encyclopedia of Type Strains, Phase IV (KMG-IV): sequencing the most valuable type-strain genomes for metagenomic binning, comparative biology and taxonomic classification.</title>
        <authorList>
            <person name="Goeker M."/>
        </authorList>
    </citation>
    <scope>NUCLEOTIDE SEQUENCE [LARGE SCALE GENOMIC DNA]</scope>
    <source>
        <strain evidence="1 2">DSM 14263</strain>
    </source>
</reference>
<protein>
    <submittedName>
        <fullName evidence="1">Uncharacterized protein</fullName>
    </submittedName>
</protein>
<comment type="caution">
    <text evidence="1">The sequence shown here is derived from an EMBL/GenBank/DDBJ whole genome shotgun (WGS) entry which is preliminary data.</text>
</comment>
<keyword evidence="2" id="KW-1185">Reference proteome</keyword>
<dbReference type="RefSeq" id="WP_109723622.1">
    <property type="nucleotide sequence ID" value="NZ_MSZV01000100.1"/>
</dbReference>
<sequence length="64" mass="7274">MQRFIPFEDDWDALEHLAPECLRPYRAGLPLLSTAQREAAQRQDAPRALATACFDHGSEVARTY</sequence>
<name>A0A316I0J3_9GAMM</name>
<organism evidence="1 2">
    <name type="scientific">Fulvimonas soli</name>
    <dbReference type="NCBI Taxonomy" id="155197"/>
    <lineage>
        <taxon>Bacteria</taxon>
        <taxon>Pseudomonadati</taxon>
        <taxon>Pseudomonadota</taxon>
        <taxon>Gammaproteobacteria</taxon>
        <taxon>Lysobacterales</taxon>
        <taxon>Rhodanobacteraceae</taxon>
        <taxon>Fulvimonas</taxon>
    </lineage>
</organism>
<dbReference type="EMBL" id="QGHC01000007">
    <property type="protein sequence ID" value="PWK86611.1"/>
    <property type="molecule type" value="Genomic_DNA"/>
</dbReference>
<dbReference type="Proteomes" id="UP000245812">
    <property type="component" value="Unassembled WGS sequence"/>
</dbReference>
<gene>
    <name evidence="1" type="ORF">C7456_1071</name>
</gene>
<dbReference type="OrthoDB" id="5957973at2"/>
<evidence type="ECO:0000313" key="2">
    <source>
        <dbReference type="Proteomes" id="UP000245812"/>
    </source>
</evidence>
<evidence type="ECO:0000313" key="1">
    <source>
        <dbReference type="EMBL" id="PWK86611.1"/>
    </source>
</evidence>